<gene>
    <name evidence="2" type="ORF">INT45_006501</name>
</gene>
<proteinExistence type="predicted"/>
<dbReference type="Proteomes" id="UP000646827">
    <property type="component" value="Unassembled WGS sequence"/>
</dbReference>
<reference evidence="2 3" key="1">
    <citation type="submission" date="2020-12" db="EMBL/GenBank/DDBJ databases">
        <title>Metabolic potential, ecology and presence of endohyphal bacteria is reflected in genomic diversity of Mucoromycotina.</title>
        <authorList>
            <person name="Muszewska A."/>
            <person name="Okrasinska A."/>
            <person name="Steczkiewicz K."/>
            <person name="Drgas O."/>
            <person name="Orlowska M."/>
            <person name="Perlinska-Lenart U."/>
            <person name="Aleksandrzak-Piekarczyk T."/>
            <person name="Szatraj K."/>
            <person name="Zielenkiewicz U."/>
            <person name="Pilsyk S."/>
            <person name="Malc E."/>
            <person name="Mieczkowski P."/>
            <person name="Kruszewska J.S."/>
            <person name="Biernat P."/>
            <person name="Pawlowska J."/>
        </authorList>
    </citation>
    <scope>NUCLEOTIDE SEQUENCE [LARGE SCALE GENOMIC DNA]</scope>
    <source>
        <strain evidence="2 3">CBS 142.35</strain>
    </source>
</reference>
<protein>
    <submittedName>
        <fullName evidence="2">Uncharacterized protein</fullName>
    </submittedName>
</protein>
<accession>A0A8H7S2H0</accession>
<evidence type="ECO:0000313" key="2">
    <source>
        <dbReference type="EMBL" id="KAG2220968.1"/>
    </source>
</evidence>
<organism evidence="2 3">
    <name type="scientific">Circinella minor</name>
    <dbReference type="NCBI Taxonomy" id="1195481"/>
    <lineage>
        <taxon>Eukaryota</taxon>
        <taxon>Fungi</taxon>
        <taxon>Fungi incertae sedis</taxon>
        <taxon>Mucoromycota</taxon>
        <taxon>Mucoromycotina</taxon>
        <taxon>Mucoromycetes</taxon>
        <taxon>Mucorales</taxon>
        <taxon>Lichtheimiaceae</taxon>
        <taxon>Circinella</taxon>
    </lineage>
</organism>
<name>A0A8H7S2H0_9FUNG</name>
<comment type="caution">
    <text evidence="2">The sequence shown here is derived from an EMBL/GenBank/DDBJ whole genome shotgun (WGS) entry which is preliminary data.</text>
</comment>
<dbReference type="OrthoDB" id="10661798at2759"/>
<evidence type="ECO:0000313" key="3">
    <source>
        <dbReference type="Proteomes" id="UP000646827"/>
    </source>
</evidence>
<dbReference type="AlphaFoldDB" id="A0A8H7S2H0"/>
<feature type="compositionally biased region" description="Basic and acidic residues" evidence="1">
    <location>
        <begin position="51"/>
        <end position="64"/>
    </location>
</feature>
<feature type="compositionally biased region" description="Basic and acidic residues" evidence="1">
    <location>
        <begin position="79"/>
        <end position="100"/>
    </location>
</feature>
<keyword evidence="3" id="KW-1185">Reference proteome</keyword>
<dbReference type="EMBL" id="JAEPRB010000123">
    <property type="protein sequence ID" value="KAG2220968.1"/>
    <property type="molecule type" value="Genomic_DNA"/>
</dbReference>
<sequence>MRISYPLQKCSNNHRNLPIKVFVSNLLENDKENRRVAAEEIGRGILRGKKRMDEQPENRLQAHEKSKHPAPWDASFNPEARESRKLQAREGMSYDDKRSAVNDSGEDDVDVGARLAYQTSSIYLYRPQIEMEEQPSLIQKNDTFSATMETTTEDTVSYEYDPNLINEYGWVQVADGIYNVDANILLEKHSFDQEED</sequence>
<evidence type="ECO:0000256" key="1">
    <source>
        <dbReference type="SAM" id="MobiDB-lite"/>
    </source>
</evidence>
<feature type="region of interest" description="Disordered" evidence="1">
    <location>
        <begin position="47"/>
        <end position="106"/>
    </location>
</feature>